<organism evidence="13 14">
    <name type="scientific">Adineta steineri</name>
    <dbReference type="NCBI Taxonomy" id="433720"/>
    <lineage>
        <taxon>Eukaryota</taxon>
        <taxon>Metazoa</taxon>
        <taxon>Spiralia</taxon>
        <taxon>Gnathifera</taxon>
        <taxon>Rotifera</taxon>
        <taxon>Eurotatoria</taxon>
        <taxon>Bdelloidea</taxon>
        <taxon>Adinetida</taxon>
        <taxon>Adinetidae</taxon>
        <taxon>Adineta</taxon>
    </lineage>
</organism>
<evidence type="ECO:0000256" key="3">
    <source>
        <dbReference type="ARBA" id="ARBA00022553"/>
    </source>
</evidence>
<dbReference type="GO" id="GO:0005524">
    <property type="term" value="F:ATP binding"/>
    <property type="evidence" value="ECO:0007669"/>
    <property type="project" value="UniProtKB-UniRule"/>
</dbReference>
<dbReference type="Gene3D" id="3.40.850.10">
    <property type="entry name" value="Kinesin motor domain"/>
    <property type="match status" value="1"/>
</dbReference>
<dbReference type="GO" id="GO:0051231">
    <property type="term" value="P:spindle elongation"/>
    <property type="evidence" value="ECO:0007669"/>
    <property type="project" value="TreeGrafter"/>
</dbReference>
<dbReference type="GO" id="GO:0090307">
    <property type="term" value="P:mitotic spindle assembly"/>
    <property type="evidence" value="ECO:0007669"/>
    <property type="project" value="TreeGrafter"/>
</dbReference>
<sequence length="946" mass="107881">MSTDTTTIGNPNETTNIRRVEPPVNVYVRIRPFIGDELNRGENQNMLCIRDERRIAVKLYPTATNNIRPAQTSYNEYEVTRIFDHNCTQQELFEQILEQPTDEIFTGSNWLLCTLGLTNSGKTHTMFGTPKDPGLIPQCLQRIFLHVGYNIDTKVLYKPDGLENLVQTNMNNLQDEINYRKYIFKDDKDDHRRNHLQNIIQDQQSILDDHSVEDEHYSIWISFFELYNESVFDLLVKPSAMKKRKPLRLMQNSESTVIKDLVQIPVFDLKEAEDTIRFGYSNRATSKTELNEASSRSHAVLCITLITFDEFEEEPTMSHMYICDLAGNEPSTGTGKQLAETCNINTSLMTFKDCIRVLNENQTAKKQMLLPYRNSVLTSIFRPFFIGRGRTIICCNVNPCATFISQTNDLLKFSALAQKTIIVPMEAPQKKVVVESKIKGPKRLGQGVRGVGLGKKKHQMGDGDEAEDQDGIMVDESGLPSDIQSIHYWKYCTKKAMELLQKQASNRRLYLIERHQERTKAIEYILHQREQIAEFNNEKQSFNQQIDSLNKTIVSEQENSKLIQAKSNEYEKKYNDLYKKTQQTNHDNDTLRSRLKNVQQKFDCLSTEYNTTIEQNRQYEQNQFNEKTSYNEEIKRLKHDYEQEKDEKNQKDKLIEQLNEKIRFEQNQNEKIQQELIQLKQDLKNIHSKYDTLQVELLQVREEKTKEPIIIIESSSHPPPPPPTTAAAATATTTAASAATTTAASAATTTTRLLRSKRSAHEEDAQDNKKPKHGTPDRPAGNSGLASKPSTRRIPSKTNPDDERKPTPSTLVKDAKTKSASILKKRPLVPSNSADSPMVISKLGTEPTTSPVDLQPPSLVSPAIQSTMSPKPSAIQRIQSFFRHTPPSNRIINQLKTNSAGTACGPSSPIKLPNSPIVMLQKSSLAMRKQTPKRRYKLRSRVNSNQ</sequence>
<comment type="subcellular location">
    <subcellularLocation>
        <location evidence="1">Cytoplasm</location>
        <location evidence="1">Cytoskeleton</location>
        <location evidence="1">Spindle</location>
    </subcellularLocation>
</comment>
<keyword evidence="2" id="KW-0963">Cytoplasm</keyword>
<evidence type="ECO:0000256" key="1">
    <source>
        <dbReference type="ARBA" id="ARBA00004186"/>
    </source>
</evidence>
<reference evidence="13" key="1">
    <citation type="submission" date="2021-02" db="EMBL/GenBank/DDBJ databases">
        <authorList>
            <person name="Nowell W R."/>
        </authorList>
    </citation>
    <scope>NUCLEOTIDE SEQUENCE</scope>
</reference>
<dbReference type="PRINTS" id="PR00380">
    <property type="entry name" value="KINESINHEAVY"/>
</dbReference>
<dbReference type="GO" id="GO:0008017">
    <property type="term" value="F:microtubule binding"/>
    <property type="evidence" value="ECO:0007669"/>
    <property type="project" value="InterPro"/>
</dbReference>
<keyword evidence="7 9" id="KW-0505">Motor protein</keyword>
<feature type="coiled-coil region" evidence="10">
    <location>
        <begin position="525"/>
        <end position="559"/>
    </location>
</feature>
<dbReference type="PANTHER" id="PTHR47970:SF29">
    <property type="entry name" value="KINESIN FAMILY MEMBER 20B"/>
    <property type="match status" value="1"/>
</dbReference>
<dbReference type="InterPro" id="IPR001752">
    <property type="entry name" value="Kinesin_motor_dom"/>
</dbReference>
<dbReference type="EMBL" id="CAJOBB010001886">
    <property type="protein sequence ID" value="CAF3915320.1"/>
    <property type="molecule type" value="Genomic_DNA"/>
</dbReference>
<dbReference type="GO" id="GO:0008574">
    <property type="term" value="F:plus-end-directed microtubule motor activity"/>
    <property type="evidence" value="ECO:0007669"/>
    <property type="project" value="TreeGrafter"/>
</dbReference>
<evidence type="ECO:0000256" key="8">
    <source>
        <dbReference type="ARBA" id="ARBA00023212"/>
    </source>
</evidence>
<evidence type="ECO:0000256" key="6">
    <source>
        <dbReference type="ARBA" id="ARBA00023054"/>
    </source>
</evidence>
<dbReference type="GO" id="GO:0072686">
    <property type="term" value="C:mitotic spindle"/>
    <property type="evidence" value="ECO:0007669"/>
    <property type="project" value="TreeGrafter"/>
</dbReference>
<evidence type="ECO:0000256" key="2">
    <source>
        <dbReference type="ARBA" id="ARBA00022490"/>
    </source>
</evidence>
<dbReference type="SUPFAM" id="SSF52540">
    <property type="entry name" value="P-loop containing nucleoside triphosphate hydrolases"/>
    <property type="match status" value="1"/>
</dbReference>
<evidence type="ECO:0000256" key="9">
    <source>
        <dbReference type="PROSITE-ProRule" id="PRU00283"/>
    </source>
</evidence>
<evidence type="ECO:0000256" key="4">
    <source>
        <dbReference type="ARBA" id="ARBA00022741"/>
    </source>
</evidence>
<comment type="caution">
    <text evidence="13">The sequence shown here is derived from an EMBL/GenBank/DDBJ whole genome shotgun (WGS) entry which is preliminary data.</text>
</comment>
<dbReference type="GO" id="GO:0005876">
    <property type="term" value="C:spindle microtubule"/>
    <property type="evidence" value="ECO:0007669"/>
    <property type="project" value="TreeGrafter"/>
</dbReference>
<evidence type="ECO:0000259" key="12">
    <source>
        <dbReference type="PROSITE" id="PS50067"/>
    </source>
</evidence>
<dbReference type="AlphaFoldDB" id="A0A819IET7"/>
<comment type="similarity">
    <text evidence="9">Belongs to the TRAFAC class myosin-kinesin ATPase superfamily. Kinesin family.</text>
</comment>
<protein>
    <recommendedName>
        <fullName evidence="12">Kinesin motor domain-containing protein</fullName>
    </recommendedName>
</protein>
<feature type="region of interest" description="Disordered" evidence="11">
    <location>
        <begin position="755"/>
        <end position="869"/>
    </location>
</feature>
<evidence type="ECO:0000256" key="7">
    <source>
        <dbReference type="ARBA" id="ARBA00023175"/>
    </source>
</evidence>
<feature type="compositionally biased region" description="Basic residues" evidence="11">
    <location>
        <begin position="930"/>
        <end position="940"/>
    </location>
</feature>
<evidence type="ECO:0000313" key="13">
    <source>
        <dbReference type="EMBL" id="CAF3915320.1"/>
    </source>
</evidence>
<keyword evidence="5 9" id="KW-0067">ATP-binding</keyword>
<dbReference type="GO" id="GO:0005634">
    <property type="term" value="C:nucleus"/>
    <property type="evidence" value="ECO:0007669"/>
    <property type="project" value="TreeGrafter"/>
</dbReference>
<name>A0A819IET7_9BILA</name>
<feature type="binding site" evidence="9">
    <location>
        <begin position="116"/>
        <end position="123"/>
    </location>
    <ligand>
        <name>ATP</name>
        <dbReference type="ChEBI" id="CHEBI:30616"/>
    </ligand>
</feature>
<feature type="coiled-coil region" evidence="10">
    <location>
        <begin position="588"/>
        <end position="703"/>
    </location>
</feature>
<feature type="domain" description="Kinesin motor" evidence="12">
    <location>
        <begin position="23"/>
        <end position="420"/>
    </location>
</feature>
<accession>A0A819IET7</accession>
<gene>
    <name evidence="13" type="ORF">KXQ929_LOCUS23587</name>
</gene>
<evidence type="ECO:0000313" key="14">
    <source>
        <dbReference type="Proteomes" id="UP000663868"/>
    </source>
</evidence>
<keyword evidence="3" id="KW-0597">Phosphoprotein</keyword>
<dbReference type="GO" id="GO:0007018">
    <property type="term" value="P:microtubule-based movement"/>
    <property type="evidence" value="ECO:0007669"/>
    <property type="project" value="InterPro"/>
</dbReference>
<dbReference type="InterPro" id="IPR027417">
    <property type="entry name" value="P-loop_NTPase"/>
</dbReference>
<feature type="region of interest" description="Disordered" evidence="11">
    <location>
        <begin position="924"/>
        <end position="946"/>
    </location>
</feature>
<keyword evidence="6 10" id="KW-0175">Coiled coil</keyword>
<evidence type="ECO:0000256" key="5">
    <source>
        <dbReference type="ARBA" id="ARBA00022840"/>
    </source>
</evidence>
<keyword evidence="4 9" id="KW-0547">Nucleotide-binding</keyword>
<dbReference type="InterPro" id="IPR047149">
    <property type="entry name" value="KIF11-like"/>
</dbReference>
<dbReference type="InterPro" id="IPR036961">
    <property type="entry name" value="Kinesin_motor_dom_sf"/>
</dbReference>
<evidence type="ECO:0000256" key="11">
    <source>
        <dbReference type="SAM" id="MobiDB-lite"/>
    </source>
</evidence>
<proteinExistence type="inferred from homology"/>
<keyword evidence="8" id="KW-0206">Cytoskeleton</keyword>
<feature type="compositionally biased region" description="Basic and acidic residues" evidence="11">
    <location>
        <begin position="759"/>
        <end position="769"/>
    </location>
</feature>
<dbReference type="SMART" id="SM00129">
    <property type="entry name" value="KISc"/>
    <property type="match status" value="1"/>
</dbReference>
<evidence type="ECO:0000256" key="10">
    <source>
        <dbReference type="SAM" id="Coils"/>
    </source>
</evidence>
<dbReference type="Proteomes" id="UP000663868">
    <property type="component" value="Unassembled WGS sequence"/>
</dbReference>
<dbReference type="PANTHER" id="PTHR47970">
    <property type="entry name" value="KINESIN-LIKE PROTEIN KIF11"/>
    <property type="match status" value="1"/>
</dbReference>
<dbReference type="PROSITE" id="PS50067">
    <property type="entry name" value="KINESIN_MOTOR_2"/>
    <property type="match status" value="1"/>
</dbReference>
<dbReference type="Pfam" id="PF00225">
    <property type="entry name" value="Kinesin"/>
    <property type="match status" value="1"/>
</dbReference>